<name>A0A9P0P8N3_ACAOB</name>
<evidence type="ECO:0000313" key="4">
    <source>
        <dbReference type="Proteomes" id="UP001152888"/>
    </source>
</evidence>
<dbReference type="InterPro" id="IPR057251">
    <property type="entry name" value="FP_C"/>
</dbReference>
<dbReference type="Pfam" id="PF25298">
    <property type="entry name" value="Baculo_FP_2nd"/>
    <property type="match status" value="1"/>
</dbReference>
<keyword evidence="1" id="KW-0175">Coiled coil</keyword>
<feature type="coiled-coil region" evidence="1">
    <location>
        <begin position="5"/>
        <end position="46"/>
    </location>
</feature>
<sequence>MSDSFDDQKRALESVLLENKTLKKETADLKKRLQMLEGRVEAFENKERTKNLIVAGVPKQTNLDIKGSVMKIFTAMQIQTTNMVMGSFRLDKNGEGPILLKMQSEQAQRDVIKRIKDLKGISTRQCGLEGSDRKIYFNEDLPMSKRVLFKMARELKKQKGYKAAFYLNGSVYIKTNENEQAIKIKCESDLDKLR</sequence>
<dbReference type="AlphaFoldDB" id="A0A9P0P8N3"/>
<proteinExistence type="predicted"/>
<comment type="caution">
    <text evidence="3">The sequence shown here is derived from an EMBL/GenBank/DDBJ whole genome shotgun (WGS) entry which is preliminary data.</text>
</comment>
<keyword evidence="4" id="KW-1185">Reference proteome</keyword>
<evidence type="ECO:0000256" key="1">
    <source>
        <dbReference type="SAM" id="Coils"/>
    </source>
</evidence>
<reference evidence="3" key="1">
    <citation type="submission" date="2022-03" db="EMBL/GenBank/DDBJ databases">
        <authorList>
            <person name="Sayadi A."/>
        </authorList>
    </citation>
    <scope>NUCLEOTIDE SEQUENCE</scope>
</reference>
<dbReference type="OrthoDB" id="6782599at2759"/>
<dbReference type="EMBL" id="CAKOFQ010006790">
    <property type="protein sequence ID" value="CAH1971881.1"/>
    <property type="molecule type" value="Genomic_DNA"/>
</dbReference>
<accession>A0A9P0P8N3</accession>
<dbReference type="Proteomes" id="UP001152888">
    <property type="component" value="Unassembled WGS sequence"/>
</dbReference>
<gene>
    <name evidence="3" type="ORF">ACAOBT_LOCUS9666</name>
</gene>
<organism evidence="3 4">
    <name type="scientific">Acanthoscelides obtectus</name>
    <name type="common">Bean weevil</name>
    <name type="synonym">Bruchus obtectus</name>
    <dbReference type="NCBI Taxonomy" id="200917"/>
    <lineage>
        <taxon>Eukaryota</taxon>
        <taxon>Metazoa</taxon>
        <taxon>Ecdysozoa</taxon>
        <taxon>Arthropoda</taxon>
        <taxon>Hexapoda</taxon>
        <taxon>Insecta</taxon>
        <taxon>Pterygota</taxon>
        <taxon>Neoptera</taxon>
        <taxon>Endopterygota</taxon>
        <taxon>Coleoptera</taxon>
        <taxon>Polyphaga</taxon>
        <taxon>Cucujiformia</taxon>
        <taxon>Chrysomeloidea</taxon>
        <taxon>Chrysomelidae</taxon>
        <taxon>Bruchinae</taxon>
        <taxon>Bruchini</taxon>
        <taxon>Acanthoscelides</taxon>
    </lineage>
</organism>
<evidence type="ECO:0000259" key="2">
    <source>
        <dbReference type="Pfam" id="PF25298"/>
    </source>
</evidence>
<feature type="domain" description="FP protein C-terminal" evidence="2">
    <location>
        <begin position="145"/>
        <end position="193"/>
    </location>
</feature>
<evidence type="ECO:0000313" key="3">
    <source>
        <dbReference type="EMBL" id="CAH1971881.1"/>
    </source>
</evidence>
<protein>
    <recommendedName>
        <fullName evidence="2">FP protein C-terminal domain-containing protein</fullName>
    </recommendedName>
</protein>